<keyword evidence="2" id="KW-0694">RNA-binding</keyword>
<dbReference type="InterPro" id="IPR020094">
    <property type="entry name" value="TruA/RsuA/RluB/E/F_N"/>
</dbReference>
<dbReference type="SUPFAM" id="SSF55174">
    <property type="entry name" value="Alpha-L RNA-binding motif"/>
    <property type="match status" value="1"/>
</dbReference>
<dbReference type="Gene3D" id="3.30.70.580">
    <property type="entry name" value="Pseudouridine synthase I, catalytic domain, N-terminal subdomain"/>
    <property type="match status" value="1"/>
</dbReference>
<dbReference type="EMBL" id="JAHBMH010000033">
    <property type="protein sequence ID" value="KAK1937666.1"/>
    <property type="molecule type" value="Genomic_DNA"/>
</dbReference>
<proteinExistence type="predicted"/>
<dbReference type="InterPro" id="IPR020103">
    <property type="entry name" value="PsdUridine_synth_cat_dom_sf"/>
</dbReference>
<evidence type="ECO:0000256" key="1">
    <source>
        <dbReference type="ARBA" id="ARBA00023235"/>
    </source>
</evidence>
<dbReference type="InterPro" id="IPR042092">
    <property type="entry name" value="PsdUridine_s_RsuA/RluB/E/F_cat"/>
</dbReference>
<dbReference type="PANTHER" id="PTHR47683">
    <property type="entry name" value="PSEUDOURIDINE SYNTHASE FAMILY PROTEIN-RELATED"/>
    <property type="match status" value="1"/>
</dbReference>
<dbReference type="GO" id="GO:0009982">
    <property type="term" value="F:pseudouridine synthase activity"/>
    <property type="evidence" value="ECO:0007669"/>
    <property type="project" value="InterPro"/>
</dbReference>
<evidence type="ECO:0000259" key="3">
    <source>
        <dbReference type="SMART" id="SM00363"/>
    </source>
</evidence>
<dbReference type="Gene3D" id="3.10.290.10">
    <property type="entry name" value="RNA-binding S4 domain"/>
    <property type="match status" value="1"/>
</dbReference>
<evidence type="ECO:0000313" key="4">
    <source>
        <dbReference type="EMBL" id="KAK1937666.1"/>
    </source>
</evidence>
<dbReference type="InterPro" id="IPR036986">
    <property type="entry name" value="S4_RNA-bd_sf"/>
</dbReference>
<dbReference type="PANTHER" id="PTHR47683:SF2">
    <property type="entry name" value="RNA-BINDING S4 DOMAIN-CONTAINING PROTEIN"/>
    <property type="match status" value="1"/>
</dbReference>
<accession>A0AAD9GGG1</accession>
<name>A0AAD9GGG1_BABDI</name>
<dbReference type="Gene3D" id="3.30.70.1560">
    <property type="entry name" value="Alpha-L RNA-binding motif"/>
    <property type="match status" value="1"/>
</dbReference>
<evidence type="ECO:0000256" key="2">
    <source>
        <dbReference type="PROSITE-ProRule" id="PRU00182"/>
    </source>
</evidence>
<feature type="domain" description="RNA-binding S4" evidence="3">
    <location>
        <begin position="3"/>
        <end position="62"/>
    </location>
</feature>
<reference evidence="4" key="1">
    <citation type="journal article" date="2014" name="Nucleic Acids Res.">
        <title>The evolutionary dynamics of variant antigen genes in Babesia reveal a history of genomic innovation underlying host-parasite interaction.</title>
        <authorList>
            <person name="Jackson A.P."/>
            <person name="Otto T.D."/>
            <person name="Darby A."/>
            <person name="Ramaprasad A."/>
            <person name="Xia D."/>
            <person name="Echaide I.E."/>
            <person name="Farber M."/>
            <person name="Gahlot S."/>
            <person name="Gamble J."/>
            <person name="Gupta D."/>
            <person name="Gupta Y."/>
            <person name="Jackson L."/>
            <person name="Malandrin L."/>
            <person name="Malas T.B."/>
            <person name="Moussa E."/>
            <person name="Nair M."/>
            <person name="Reid A.J."/>
            <person name="Sanders M."/>
            <person name="Sharma J."/>
            <person name="Tracey A."/>
            <person name="Quail M.A."/>
            <person name="Weir W."/>
            <person name="Wastling J.M."/>
            <person name="Hall N."/>
            <person name="Willadsen P."/>
            <person name="Lingelbach K."/>
            <person name="Shiels B."/>
            <person name="Tait A."/>
            <person name="Berriman M."/>
            <person name="Allred D.R."/>
            <person name="Pain A."/>
        </authorList>
    </citation>
    <scope>NUCLEOTIDE SEQUENCE</scope>
    <source>
        <strain evidence="4">1802A</strain>
    </source>
</reference>
<dbReference type="SUPFAM" id="SSF55120">
    <property type="entry name" value="Pseudouridine synthase"/>
    <property type="match status" value="1"/>
</dbReference>
<dbReference type="Proteomes" id="UP001195914">
    <property type="component" value="Unassembled WGS sequence"/>
</dbReference>
<organism evidence="4 5">
    <name type="scientific">Babesia divergens</name>
    <dbReference type="NCBI Taxonomy" id="32595"/>
    <lineage>
        <taxon>Eukaryota</taxon>
        <taxon>Sar</taxon>
        <taxon>Alveolata</taxon>
        <taxon>Apicomplexa</taxon>
        <taxon>Aconoidasida</taxon>
        <taxon>Piroplasmida</taxon>
        <taxon>Babesiidae</taxon>
        <taxon>Babesia</taxon>
    </lineage>
</organism>
<sequence length="238" mass="27103">MTLTLSTFCAQKGICSKKDAKKYIQLGYIQVNNKIVKEDFLVKNSLNIDAVKLLKRVQYVTASKISILLHKPEGYISTFNRRTELWAKSLLTPENRCEDDVRNGVNPSQLRKLLPINPLEYAASGLALFSEDRSLSNRFNECEEEYYVVFRDVLTGPKLFVLRSDIHIGGIALPPLKVNQLSDYSANITIQGSSSKLRKACQLAGLDIRLLKRVRMANLQLGNLLCGQWIWLRRYHLT</sequence>
<evidence type="ECO:0000313" key="5">
    <source>
        <dbReference type="Proteomes" id="UP001195914"/>
    </source>
</evidence>
<dbReference type="GO" id="GO:0001522">
    <property type="term" value="P:pseudouridine synthesis"/>
    <property type="evidence" value="ECO:0007669"/>
    <property type="project" value="InterPro"/>
</dbReference>
<protein>
    <recommendedName>
        <fullName evidence="3">RNA-binding S4 domain-containing protein</fullName>
    </recommendedName>
</protein>
<keyword evidence="1" id="KW-0413">Isomerase</keyword>
<dbReference type="Pfam" id="PF01479">
    <property type="entry name" value="S4"/>
    <property type="match status" value="1"/>
</dbReference>
<dbReference type="InterPro" id="IPR002942">
    <property type="entry name" value="S4_RNA-bd"/>
</dbReference>
<dbReference type="InterPro" id="IPR050343">
    <property type="entry name" value="RsuA_PseudoU_synthase"/>
</dbReference>
<gene>
    <name evidence="4" type="ORF">X943_003759</name>
</gene>
<reference evidence="4" key="2">
    <citation type="submission" date="2021-05" db="EMBL/GenBank/DDBJ databases">
        <authorList>
            <person name="Pain A."/>
        </authorList>
    </citation>
    <scope>NUCLEOTIDE SEQUENCE</scope>
    <source>
        <strain evidence="4">1802A</strain>
    </source>
</reference>
<comment type="caution">
    <text evidence="4">The sequence shown here is derived from an EMBL/GenBank/DDBJ whole genome shotgun (WGS) entry which is preliminary data.</text>
</comment>
<dbReference type="SMART" id="SM00363">
    <property type="entry name" value="S4"/>
    <property type="match status" value="1"/>
</dbReference>
<dbReference type="GO" id="GO:0003723">
    <property type="term" value="F:RNA binding"/>
    <property type="evidence" value="ECO:0007669"/>
    <property type="project" value="UniProtKB-KW"/>
</dbReference>
<dbReference type="PROSITE" id="PS50889">
    <property type="entry name" value="S4"/>
    <property type="match status" value="1"/>
</dbReference>
<keyword evidence="5" id="KW-1185">Reference proteome</keyword>
<dbReference type="AlphaFoldDB" id="A0AAD9GGG1"/>